<name>A0A2W5FH42_9BACT</name>
<organism evidence="2 3">
    <name type="scientific">Micavibrio aeruginosavorus</name>
    <dbReference type="NCBI Taxonomy" id="349221"/>
    <lineage>
        <taxon>Bacteria</taxon>
        <taxon>Pseudomonadati</taxon>
        <taxon>Bdellovibrionota</taxon>
        <taxon>Bdellovibrionia</taxon>
        <taxon>Bdellovibrionales</taxon>
        <taxon>Pseudobdellovibrionaceae</taxon>
        <taxon>Micavibrio</taxon>
    </lineage>
</organism>
<comment type="caution">
    <text evidence="2">The sequence shown here is derived from an EMBL/GenBank/DDBJ whole genome shotgun (WGS) entry which is preliminary data.</text>
</comment>
<dbReference type="Proteomes" id="UP000249739">
    <property type="component" value="Unassembled WGS sequence"/>
</dbReference>
<proteinExistence type="predicted"/>
<feature type="region of interest" description="Disordered" evidence="1">
    <location>
        <begin position="30"/>
        <end position="183"/>
    </location>
</feature>
<feature type="compositionally biased region" description="Polar residues" evidence="1">
    <location>
        <begin position="203"/>
        <end position="224"/>
    </location>
</feature>
<evidence type="ECO:0000313" key="2">
    <source>
        <dbReference type="EMBL" id="PZP55231.1"/>
    </source>
</evidence>
<feature type="region of interest" description="Disordered" evidence="1">
    <location>
        <begin position="203"/>
        <end position="225"/>
    </location>
</feature>
<feature type="compositionally biased region" description="Basic and acidic residues" evidence="1">
    <location>
        <begin position="93"/>
        <end position="105"/>
    </location>
</feature>
<evidence type="ECO:0000256" key="1">
    <source>
        <dbReference type="SAM" id="MobiDB-lite"/>
    </source>
</evidence>
<reference evidence="2 3" key="1">
    <citation type="submission" date="2017-08" db="EMBL/GenBank/DDBJ databases">
        <title>Infants hospitalized years apart are colonized by the same room-sourced microbial strains.</title>
        <authorList>
            <person name="Brooks B."/>
            <person name="Olm M.R."/>
            <person name="Firek B.A."/>
            <person name="Baker R."/>
            <person name="Thomas B.C."/>
            <person name="Morowitz M.J."/>
            <person name="Banfield J.F."/>
        </authorList>
    </citation>
    <scope>NUCLEOTIDE SEQUENCE [LARGE SCALE GENOMIC DNA]</scope>
    <source>
        <strain evidence="2">S2_006_000_R2_64</strain>
    </source>
</reference>
<accession>A0A2W5FH42</accession>
<gene>
    <name evidence="2" type="ORF">DI586_07485</name>
</gene>
<protein>
    <submittedName>
        <fullName evidence="2">Uncharacterized protein</fullName>
    </submittedName>
</protein>
<dbReference type="EMBL" id="QFOT01000080">
    <property type="protein sequence ID" value="PZP55231.1"/>
    <property type="molecule type" value="Genomic_DNA"/>
</dbReference>
<feature type="compositionally biased region" description="Polar residues" evidence="1">
    <location>
        <begin position="61"/>
        <end position="70"/>
    </location>
</feature>
<dbReference type="AlphaFoldDB" id="A0A2W5FH42"/>
<sequence length="244" mass="26891">MSNSISKFNSGVFHASDELIEDDQIGSIMAPIGYEKPQDWDGKNTYNPDHLPQDWDGRNKPSISNNISQITPPPVTELPADWDGKNTYNPDHLPQDWDGKNKPEGYVDPIKPVTPPYTPELPADWDGKNTYNPDHLPQDWDGRNKPSVGNGPTEVTPPPVGYEKPADWDGKNTYNPQTPAEQKLSAEGVLDMDANEIDHLLQSNFGSDEPESTVSNNDPATPSAPSFIGFDDAHLQIKSANGDF</sequence>
<evidence type="ECO:0000313" key="3">
    <source>
        <dbReference type="Proteomes" id="UP000249739"/>
    </source>
</evidence>